<name>A0A5N7A3S8_9EURO</name>
<protein>
    <submittedName>
        <fullName evidence="1">Uncharacterized protein</fullName>
    </submittedName>
</protein>
<reference evidence="1 2" key="1">
    <citation type="submission" date="2019-04" db="EMBL/GenBank/DDBJ databases">
        <title>Friends and foes A comparative genomics studyof 23 Aspergillus species from section Flavi.</title>
        <authorList>
            <consortium name="DOE Joint Genome Institute"/>
            <person name="Kjaerbolling I."/>
            <person name="Vesth T."/>
            <person name="Frisvad J.C."/>
            <person name="Nybo J.L."/>
            <person name="Theobald S."/>
            <person name="Kildgaard S."/>
            <person name="Isbrandt T."/>
            <person name="Kuo A."/>
            <person name="Sato A."/>
            <person name="Lyhne E.K."/>
            <person name="Kogle M.E."/>
            <person name="Wiebenga A."/>
            <person name="Kun R.S."/>
            <person name="Lubbers R.J."/>
            <person name="Makela M.R."/>
            <person name="Barry K."/>
            <person name="Chovatia M."/>
            <person name="Clum A."/>
            <person name="Daum C."/>
            <person name="Haridas S."/>
            <person name="He G."/>
            <person name="LaButti K."/>
            <person name="Lipzen A."/>
            <person name="Mondo S."/>
            <person name="Riley R."/>
            <person name="Salamov A."/>
            <person name="Simmons B.A."/>
            <person name="Magnuson J.K."/>
            <person name="Henrissat B."/>
            <person name="Mortensen U.H."/>
            <person name="Larsen T.O."/>
            <person name="Devries R.P."/>
            <person name="Grigoriev I.V."/>
            <person name="Machida M."/>
            <person name="Baker S.E."/>
            <person name="Andersen M.R."/>
        </authorList>
    </citation>
    <scope>NUCLEOTIDE SEQUENCE [LARGE SCALE GENOMIC DNA]</scope>
    <source>
        <strain evidence="1 2">CBS 763.97</strain>
    </source>
</reference>
<organism evidence="1 2">
    <name type="scientific">Aspergillus caelatus</name>
    <dbReference type="NCBI Taxonomy" id="61420"/>
    <lineage>
        <taxon>Eukaryota</taxon>
        <taxon>Fungi</taxon>
        <taxon>Dikarya</taxon>
        <taxon>Ascomycota</taxon>
        <taxon>Pezizomycotina</taxon>
        <taxon>Eurotiomycetes</taxon>
        <taxon>Eurotiomycetidae</taxon>
        <taxon>Eurotiales</taxon>
        <taxon>Aspergillaceae</taxon>
        <taxon>Aspergillus</taxon>
        <taxon>Aspergillus subgen. Circumdati</taxon>
    </lineage>
</organism>
<sequence length="99" mass="11690">MSQASPGAVDSSAYWDIEREFWQSEESLVWQIFLPNEYIITARVTMENGKLKLQIIELYLLLKILEFLRELQDNLKIGQYKLMIKKANYDSELVMCHCL</sequence>
<dbReference type="Proteomes" id="UP000326268">
    <property type="component" value="Unassembled WGS sequence"/>
</dbReference>
<keyword evidence="2" id="KW-1185">Reference proteome</keyword>
<proteinExistence type="predicted"/>
<accession>A0A5N7A3S8</accession>
<dbReference type="AlphaFoldDB" id="A0A5N7A3S8"/>
<dbReference type="GeneID" id="43654830"/>
<evidence type="ECO:0000313" key="1">
    <source>
        <dbReference type="EMBL" id="KAE8364482.1"/>
    </source>
</evidence>
<evidence type="ECO:0000313" key="2">
    <source>
        <dbReference type="Proteomes" id="UP000326268"/>
    </source>
</evidence>
<dbReference type="EMBL" id="ML737650">
    <property type="protein sequence ID" value="KAE8364482.1"/>
    <property type="molecule type" value="Genomic_DNA"/>
</dbReference>
<dbReference type="RefSeq" id="XP_031927563.1">
    <property type="nucleotide sequence ID" value="XM_032070384.1"/>
</dbReference>
<gene>
    <name evidence="1" type="ORF">BDV27DRAFT_145240</name>
</gene>
<dbReference type="OrthoDB" id="4234577at2759"/>